<feature type="transmembrane region" description="Helical" evidence="5">
    <location>
        <begin position="111"/>
        <end position="134"/>
    </location>
</feature>
<dbReference type="AlphaFoldDB" id="A0A210PRA6"/>
<evidence type="ECO:0000256" key="4">
    <source>
        <dbReference type="ARBA" id="ARBA00023136"/>
    </source>
</evidence>
<dbReference type="SUPFAM" id="SSF90112">
    <property type="entry name" value="Neurotransmitter-gated ion-channel transmembrane pore"/>
    <property type="match status" value="1"/>
</dbReference>
<comment type="subcellular location">
    <subcellularLocation>
        <location evidence="1">Membrane</location>
        <topology evidence="1">Multi-pass membrane protein</topology>
    </subcellularLocation>
</comment>
<comment type="caution">
    <text evidence="7">The sequence shown here is derived from an EMBL/GenBank/DDBJ whole genome shotgun (WGS) entry which is preliminary data.</text>
</comment>
<dbReference type="EMBL" id="NEDP02005549">
    <property type="protein sequence ID" value="OWF38994.1"/>
    <property type="molecule type" value="Genomic_DNA"/>
</dbReference>
<dbReference type="InterPro" id="IPR036719">
    <property type="entry name" value="Neuro-gated_channel_TM_sf"/>
</dbReference>
<dbReference type="Gene3D" id="2.70.170.10">
    <property type="entry name" value="Neurotransmitter-gated ion-channel ligand-binding domain"/>
    <property type="match status" value="1"/>
</dbReference>
<keyword evidence="8" id="KW-1185">Reference proteome</keyword>
<evidence type="ECO:0000313" key="8">
    <source>
        <dbReference type="Proteomes" id="UP000242188"/>
    </source>
</evidence>
<dbReference type="OrthoDB" id="6124516at2759"/>
<keyword evidence="4 5" id="KW-0472">Membrane</keyword>
<dbReference type="InterPro" id="IPR038050">
    <property type="entry name" value="Neuro_actylchol_rec"/>
</dbReference>
<reference evidence="7 8" key="1">
    <citation type="journal article" date="2017" name="Nat. Ecol. Evol.">
        <title>Scallop genome provides insights into evolution of bilaterian karyotype and development.</title>
        <authorList>
            <person name="Wang S."/>
            <person name="Zhang J."/>
            <person name="Jiao W."/>
            <person name="Li J."/>
            <person name="Xun X."/>
            <person name="Sun Y."/>
            <person name="Guo X."/>
            <person name="Huan P."/>
            <person name="Dong B."/>
            <person name="Zhang L."/>
            <person name="Hu X."/>
            <person name="Sun X."/>
            <person name="Wang J."/>
            <person name="Zhao C."/>
            <person name="Wang Y."/>
            <person name="Wang D."/>
            <person name="Huang X."/>
            <person name="Wang R."/>
            <person name="Lv J."/>
            <person name="Li Y."/>
            <person name="Zhang Z."/>
            <person name="Liu B."/>
            <person name="Lu W."/>
            <person name="Hui Y."/>
            <person name="Liang J."/>
            <person name="Zhou Z."/>
            <person name="Hou R."/>
            <person name="Li X."/>
            <person name="Liu Y."/>
            <person name="Li H."/>
            <person name="Ning X."/>
            <person name="Lin Y."/>
            <person name="Zhao L."/>
            <person name="Xing Q."/>
            <person name="Dou J."/>
            <person name="Li Y."/>
            <person name="Mao J."/>
            <person name="Guo H."/>
            <person name="Dou H."/>
            <person name="Li T."/>
            <person name="Mu C."/>
            <person name="Jiang W."/>
            <person name="Fu Q."/>
            <person name="Fu X."/>
            <person name="Miao Y."/>
            <person name="Liu J."/>
            <person name="Yu Q."/>
            <person name="Li R."/>
            <person name="Liao H."/>
            <person name="Li X."/>
            <person name="Kong Y."/>
            <person name="Jiang Z."/>
            <person name="Chourrout D."/>
            <person name="Li R."/>
            <person name="Bao Z."/>
        </authorList>
    </citation>
    <scope>NUCLEOTIDE SEQUENCE [LARGE SCALE GENOMIC DNA]</scope>
    <source>
        <strain evidence="7 8">PY_sf001</strain>
    </source>
</reference>
<name>A0A210PRA6_MIZYE</name>
<evidence type="ECO:0000259" key="6">
    <source>
        <dbReference type="Pfam" id="PF02931"/>
    </source>
</evidence>
<dbReference type="STRING" id="6573.A0A210PRA6"/>
<dbReference type="PANTHER" id="PTHR18945">
    <property type="entry name" value="NEUROTRANSMITTER GATED ION CHANNEL"/>
    <property type="match status" value="1"/>
</dbReference>
<evidence type="ECO:0000313" key="7">
    <source>
        <dbReference type="EMBL" id="OWF38994.1"/>
    </source>
</evidence>
<dbReference type="InterPro" id="IPR006201">
    <property type="entry name" value="Neur_channel"/>
</dbReference>
<proteinExistence type="predicted"/>
<feature type="domain" description="Neurotransmitter-gated ion-channel ligand-binding" evidence="6">
    <location>
        <begin position="7"/>
        <end position="92"/>
    </location>
</feature>
<evidence type="ECO:0000256" key="1">
    <source>
        <dbReference type="ARBA" id="ARBA00004141"/>
    </source>
</evidence>
<dbReference type="GO" id="GO:0005230">
    <property type="term" value="F:extracellular ligand-gated monoatomic ion channel activity"/>
    <property type="evidence" value="ECO:0007669"/>
    <property type="project" value="InterPro"/>
</dbReference>
<keyword evidence="7" id="KW-0675">Receptor</keyword>
<dbReference type="InterPro" id="IPR006202">
    <property type="entry name" value="Neur_chan_lig-bd"/>
</dbReference>
<dbReference type="Pfam" id="PF02931">
    <property type="entry name" value="Neur_chan_LBD"/>
    <property type="match status" value="1"/>
</dbReference>
<evidence type="ECO:0000256" key="2">
    <source>
        <dbReference type="ARBA" id="ARBA00022692"/>
    </source>
</evidence>
<accession>A0A210PRA6</accession>
<organism evidence="7 8">
    <name type="scientific">Mizuhopecten yessoensis</name>
    <name type="common">Japanese scallop</name>
    <name type="synonym">Patinopecten yessoensis</name>
    <dbReference type="NCBI Taxonomy" id="6573"/>
    <lineage>
        <taxon>Eukaryota</taxon>
        <taxon>Metazoa</taxon>
        <taxon>Spiralia</taxon>
        <taxon>Lophotrochozoa</taxon>
        <taxon>Mollusca</taxon>
        <taxon>Bivalvia</taxon>
        <taxon>Autobranchia</taxon>
        <taxon>Pteriomorphia</taxon>
        <taxon>Pectinida</taxon>
        <taxon>Pectinoidea</taxon>
        <taxon>Pectinidae</taxon>
        <taxon>Mizuhopecten</taxon>
    </lineage>
</organism>
<evidence type="ECO:0000256" key="3">
    <source>
        <dbReference type="ARBA" id="ARBA00022989"/>
    </source>
</evidence>
<dbReference type="Proteomes" id="UP000242188">
    <property type="component" value="Unassembled WGS sequence"/>
</dbReference>
<keyword evidence="2 5" id="KW-0812">Transmembrane</keyword>
<evidence type="ECO:0000256" key="5">
    <source>
        <dbReference type="SAM" id="Phobius"/>
    </source>
</evidence>
<dbReference type="InterPro" id="IPR036734">
    <property type="entry name" value="Neur_chan_lig-bd_sf"/>
</dbReference>
<keyword evidence="3 5" id="KW-1133">Transmembrane helix</keyword>
<dbReference type="GO" id="GO:0016020">
    <property type="term" value="C:membrane"/>
    <property type="evidence" value="ECO:0007669"/>
    <property type="project" value="UniProtKB-SubCell"/>
</dbReference>
<protein>
    <submittedName>
        <fullName evidence="7">Neuronal acetylcholine receptor subunit alpha-6</fullName>
    </submittedName>
</protein>
<gene>
    <name evidence="7" type="ORF">KP79_PYT05304</name>
</gene>
<dbReference type="GO" id="GO:0004888">
    <property type="term" value="F:transmembrane signaling receptor activity"/>
    <property type="evidence" value="ECO:0007669"/>
    <property type="project" value="InterPro"/>
</dbReference>
<dbReference type="SUPFAM" id="SSF63712">
    <property type="entry name" value="Nicotinic receptor ligand binding domain-like"/>
    <property type="match status" value="1"/>
</dbReference>
<sequence length="158" mass="17750">MFRLISNDHFRATIYNDGTIKWNPGGLLKVKCPPDIGKFTFDSQTCTIDLTPWGYDDTDREVPLAATNSYIDLSFYDKSVVYNIDSTSGEASTQGFLSFVQFKLTFSTFPFYQVIITICPVIFNLLLNPLVFLLPSASGKRASYSLTVLFSFTVFLTS</sequence>
<dbReference type="Gene3D" id="1.20.58.390">
    <property type="entry name" value="Neurotransmitter-gated ion-channel transmembrane domain"/>
    <property type="match status" value="1"/>
</dbReference>